<feature type="transmembrane region" description="Helical" evidence="2">
    <location>
        <begin position="164"/>
        <end position="186"/>
    </location>
</feature>
<feature type="compositionally biased region" description="Polar residues" evidence="1">
    <location>
        <begin position="240"/>
        <end position="255"/>
    </location>
</feature>
<keyword evidence="2" id="KW-0472">Membrane</keyword>
<evidence type="ECO:0000256" key="2">
    <source>
        <dbReference type="SAM" id="Phobius"/>
    </source>
</evidence>
<reference evidence="5" key="3">
    <citation type="submission" date="2020-10" db="UniProtKB">
        <authorList>
            <consortium name="WormBaseParasite"/>
        </authorList>
    </citation>
    <scope>IDENTIFICATION</scope>
</reference>
<reference evidence="3" key="2">
    <citation type="submission" date="2014-06" db="EMBL/GenBank/DDBJ databases">
        <authorList>
            <person name="Aslett M."/>
        </authorList>
    </citation>
    <scope>NUCLEOTIDE SEQUENCE</scope>
</reference>
<dbReference type="EMBL" id="LK028577">
    <property type="protein sequence ID" value="CDS17959.1"/>
    <property type="molecule type" value="Genomic_DNA"/>
</dbReference>
<organism evidence="3">
    <name type="scientific">Echinococcus granulosus</name>
    <name type="common">Hydatid tapeworm</name>
    <dbReference type="NCBI Taxonomy" id="6210"/>
    <lineage>
        <taxon>Eukaryota</taxon>
        <taxon>Metazoa</taxon>
        <taxon>Spiralia</taxon>
        <taxon>Lophotrochozoa</taxon>
        <taxon>Platyhelminthes</taxon>
        <taxon>Cestoda</taxon>
        <taxon>Eucestoda</taxon>
        <taxon>Cyclophyllidea</taxon>
        <taxon>Taeniidae</taxon>
        <taxon>Echinococcus</taxon>
        <taxon>Echinococcus granulosus group</taxon>
    </lineage>
</organism>
<keyword evidence="2" id="KW-1133">Transmembrane helix</keyword>
<feature type="region of interest" description="Disordered" evidence="1">
    <location>
        <begin position="240"/>
        <end position="274"/>
    </location>
</feature>
<feature type="transmembrane region" description="Helical" evidence="2">
    <location>
        <begin position="104"/>
        <end position="130"/>
    </location>
</feature>
<dbReference type="AlphaFoldDB" id="A0A068WHN1"/>
<reference evidence="3 4" key="1">
    <citation type="journal article" date="2013" name="Nature">
        <title>The genomes of four tapeworm species reveal adaptations to parasitism.</title>
        <authorList>
            <person name="Tsai I.J."/>
            <person name="Zarowiecki M."/>
            <person name="Holroyd N."/>
            <person name="Garciarrubio A."/>
            <person name="Sanchez-Flores A."/>
            <person name="Brooks K.L."/>
            <person name="Tracey A."/>
            <person name="Bobes R.J."/>
            <person name="Fragoso G."/>
            <person name="Sciutto E."/>
            <person name="Aslett M."/>
            <person name="Beasley H."/>
            <person name="Bennett H.M."/>
            <person name="Cai J."/>
            <person name="Camicia F."/>
            <person name="Clark R."/>
            <person name="Cucher M."/>
            <person name="De Silva N."/>
            <person name="Day T.A."/>
            <person name="Deplazes P."/>
            <person name="Estrada K."/>
            <person name="Fernandez C."/>
            <person name="Holland P.W."/>
            <person name="Hou J."/>
            <person name="Hu S."/>
            <person name="Huckvale T."/>
            <person name="Hung S.S."/>
            <person name="Kamenetzky L."/>
            <person name="Keane J.A."/>
            <person name="Kiss F."/>
            <person name="Koziol U."/>
            <person name="Lambert O."/>
            <person name="Liu K."/>
            <person name="Luo X."/>
            <person name="Luo Y."/>
            <person name="Macchiaroli N."/>
            <person name="Nichol S."/>
            <person name="Paps J."/>
            <person name="Parkinson J."/>
            <person name="Pouchkina-Stantcheva N."/>
            <person name="Riddiford N."/>
            <person name="Rosenzvit M."/>
            <person name="Salinas G."/>
            <person name="Wasmuth J.D."/>
            <person name="Zamanian M."/>
            <person name="Zheng Y."/>
            <person name="Cai X."/>
            <person name="Soberon X."/>
            <person name="Olson P.D."/>
            <person name="Laclette J.P."/>
            <person name="Brehm K."/>
            <person name="Berriman M."/>
            <person name="Garciarrubio A."/>
            <person name="Bobes R.J."/>
            <person name="Fragoso G."/>
            <person name="Sanchez-Flores A."/>
            <person name="Estrada K."/>
            <person name="Cevallos M.A."/>
            <person name="Morett E."/>
            <person name="Gonzalez V."/>
            <person name="Portillo T."/>
            <person name="Ochoa-Leyva A."/>
            <person name="Jose M.V."/>
            <person name="Sciutto E."/>
            <person name="Landa A."/>
            <person name="Jimenez L."/>
            <person name="Valdes V."/>
            <person name="Carrero J.C."/>
            <person name="Larralde C."/>
            <person name="Morales-Montor J."/>
            <person name="Limon-Lason J."/>
            <person name="Soberon X."/>
            <person name="Laclette J.P."/>
        </authorList>
    </citation>
    <scope>NUCLEOTIDE SEQUENCE [LARGE SCALE GENOMIC DNA]</scope>
</reference>
<gene>
    <name evidence="3" type="ORF">EgrG_001075000</name>
</gene>
<sequence length="274" mass="31566">MRICDYKNVEWIHSDQFLFLCQALSVFQVNFLSFTLLVNTSIVFVSTVFPPQFTLKKTSFVVLLAIILLLCLVHMTCALILTINRMSEGLFSAEESSFENRVEALKIVLIVTLGVFIGTFVFTVILQFLVHCQICSARSYLDYLDDRPVVDLWIEILRDCSNHAIILFLASLVFYALETPAFLLIYNIISSHWWILLCHCSVHMFNALIHLPLCSQLRHPFDKSTARACREECHRLTSHPMTRQPDNWTPKSSKYNNGKNGHHNGNEYTRNTQT</sequence>
<proteinExistence type="predicted"/>
<name>A0A068WHN1_ECHGR</name>
<evidence type="ECO:0000313" key="4">
    <source>
        <dbReference type="Proteomes" id="UP000492820"/>
    </source>
</evidence>
<evidence type="ECO:0000256" key="1">
    <source>
        <dbReference type="SAM" id="MobiDB-lite"/>
    </source>
</evidence>
<protein>
    <submittedName>
        <fullName evidence="5">G_PROTEIN_RECEP_F1_2 domain-containing protein</fullName>
    </submittedName>
</protein>
<dbReference type="Proteomes" id="UP000492820">
    <property type="component" value="Unassembled WGS sequence"/>
</dbReference>
<dbReference type="WBParaSite" id="EgrG_001075000">
    <property type="protein sequence ID" value="EgrG_001075000"/>
    <property type="gene ID" value="EgrG_001075000"/>
</dbReference>
<feature type="transmembrane region" description="Helical" evidence="2">
    <location>
        <begin position="192"/>
        <end position="213"/>
    </location>
</feature>
<evidence type="ECO:0000313" key="5">
    <source>
        <dbReference type="WBParaSite" id="EgrG_001075000"/>
    </source>
</evidence>
<keyword evidence="2" id="KW-0812">Transmembrane</keyword>
<evidence type="ECO:0000313" key="3">
    <source>
        <dbReference type="EMBL" id="CDS17959.1"/>
    </source>
</evidence>
<dbReference type="OrthoDB" id="6249698at2759"/>
<feature type="transmembrane region" description="Helical" evidence="2">
    <location>
        <begin position="61"/>
        <end position="84"/>
    </location>
</feature>
<accession>A0A068WHN1</accession>
<feature type="transmembrane region" description="Helical" evidence="2">
    <location>
        <begin position="27"/>
        <end position="49"/>
    </location>
</feature>